<comment type="pathway">
    <text evidence="2">Lipid metabolism.</text>
</comment>
<evidence type="ECO:0000259" key="12">
    <source>
        <dbReference type="Pfam" id="PF03007"/>
    </source>
</evidence>
<dbReference type="Pfam" id="PF06974">
    <property type="entry name" value="WS_DGAT_C"/>
    <property type="match status" value="1"/>
</dbReference>
<evidence type="ECO:0000256" key="8">
    <source>
        <dbReference type="ARBA" id="ARBA00023098"/>
    </source>
</evidence>
<evidence type="ECO:0000256" key="5">
    <source>
        <dbReference type="ARBA" id="ARBA00022516"/>
    </source>
</evidence>
<keyword evidence="8 11" id="KW-0443">Lipid metabolism</keyword>
<dbReference type="Pfam" id="PF03007">
    <property type="entry name" value="WS_DGAT_cat"/>
    <property type="match status" value="1"/>
</dbReference>
<keyword evidence="7 11" id="KW-0319">Glycerol metabolism</keyword>
<dbReference type="InterPro" id="IPR014292">
    <property type="entry name" value="Acyl_transf_WS/DGAT"/>
</dbReference>
<evidence type="ECO:0000256" key="1">
    <source>
        <dbReference type="ARBA" id="ARBA00004771"/>
    </source>
</evidence>
<dbReference type="InterPro" id="IPR045034">
    <property type="entry name" value="O-acyltransferase_WSD1-like"/>
</dbReference>
<evidence type="ECO:0000313" key="15">
    <source>
        <dbReference type="Proteomes" id="UP001205740"/>
    </source>
</evidence>
<keyword evidence="5 11" id="KW-0444">Lipid biosynthesis</keyword>
<gene>
    <name evidence="14" type="ORF">LX12_000753</name>
</gene>
<evidence type="ECO:0000256" key="7">
    <source>
        <dbReference type="ARBA" id="ARBA00022798"/>
    </source>
</evidence>
<evidence type="ECO:0000256" key="4">
    <source>
        <dbReference type="ARBA" id="ARBA00013244"/>
    </source>
</evidence>
<reference evidence="14 15" key="1">
    <citation type="submission" date="2022-06" db="EMBL/GenBank/DDBJ databases">
        <title>Genomic Encyclopedia of Archaeal and Bacterial Type Strains, Phase II (KMG-II): from individual species to whole genera.</title>
        <authorList>
            <person name="Goeker M."/>
        </authorList>
    </citation>
    <scope>NUCLEOTIDE SEQUENCE [LARGE SCALE GENOMIC DNA]</scope>
    <source>
        <strain evidence="14 15">DSM 45037</strain>
    </source>
</reference>
<dbReference type="InterPro" id="IPR009721">
    <property type="entry name" value="O-acyltransferase_WSD1_C"/>
</dbReference>
<keyword evidence="6 11" id="KW-0808">Transferase</keyword>
<sequence length="468" mass="51327">MERLSGLDASFLYLETRSMLMQVVGMIEIDPSTVPGGWSFDRMLREMDRRITAMPTFRRRLHDSLFNLDHPVWIEDKAFDIERHVHRVALPDPGGDVELADFCAHIAGVPLDRSKPLWEMWVIEGRPHGTVSIMLRMHHASVDGVSAADLLAQLCSLTPDDPDLDDDKVGASAGTASLPALVADGLVNFAVRRPISIARMLPQTARVPFQWISRSRHDEAMPAPFSAPRVAFNGTITPHRSIAFTQISLDDIKTIKNHFDATVNDVVMAVCAGGLRHYLEETDDLPDKPLVAAVPVSTHDEGDDDRLVVAGTNKVTAMMMTLPTDVADPVARIEAMRESSAKAKSHHKALDATLLRGWAQLIPPMTIGALVRLYSNYHLADRHPAAVNVIISNVPGPSFPLYFLGARIRALFPLGPIADGMGLNLTVMSCDGQMNFGAIACKEQMPDAWPFMRAIEDEVKALLAECAG</sequence>
<evidence type="ECO:0000256" key="3">
    <source>
        <dbReference type="ARBA" id="ARBA00009587"/>
    </source>
</evidence>
<dbReference type="InterPro" id="IPR023213">
    <property type="entry name" value="CAT-like_dom_sf"/>
</dbReference>
<evidence type="ECO:0000313" key="14">
    <source>
        <dbReference type="EMBL" id="MCP2159574.1"/>
    </source>
</evidence>
<comment type="caution">
    <text evidence="14">The sequence shown here is derived from an EMBL/GenBank/DDBJ whole genome shotgun (WGS) entry which is preliminary data.</text>
</comment>
<comment type="pathway">
    <text evidence="1 11">Glycerolipid metabolism; triacylglycerol biosynthesis.</text>
</comment>
<evidence type="ECO:0000256" key="2">
    <source>
        <dbReference type="ARBA" id="ARBA00005189"/>
    </source>
</evidence>
<dbReference type="RefSeq" id="WP_253653208.1">
    <property type="nucleotide sequence ID" value="NZ_BAAAOE010000001.1"/>
</dbReference>
<dbReference type="Proteomes" id="UP001205740">
    <property type="component" value="Unassembled WGS sequence"/>
</dbReference>
<keyword evidence="9 11" id="KW-0012">Acyltransferase</keyword>
<dbReference type="NCBIfam" id="TIGR02946">
    <property type="entry name" value="acyl_WS_DGAT"/>
    <property type="match status" value="1"/>
</dbReference>
<evidence type="ECO:0000259" key="13">
    <source>
        <dbReference type="Pfam" id="PF06974"/>
    </source>
</evidence>
<proteinExistence type="inferred from homology"/>
<evidence type="ECO:0000256" key="6">
    <source>
        <dbReference type="ARBA" id="ARBA00022679"/>
    </source>
</evidence>
<dbReference type="SUPFAM" id="SSF52777">
    <property type="entry name" value="CoA-dependent acyltransferases"/>
    <property type="match status" value="1"/>
</dbReference>
<comment type="similarity">
    <text evidence="3 11">Belongs to the long-chain O-acyltransferase family.</text>
</comment>
<dbReference type="InterPro" id="IPR004255">
    <property type="entry name" value="O-acyltransferase_WSD1_N"/>
</dbReference>
<dbReference type="PANTHER" id="PTHR31650:SF1">
    <property type="entry name" value="WAX ESTER SYNTHASE_DIACYLGLYCEROL ACYLTRANSFERASE 4-RELATED"/>
    <property type="match status" value="1"/>
</dbReference>
<organism evidence="14 15">
    <name type="scientific">Williamsia serinedens</name>
    <dbReference type="NCBI Taxonomy" id="391736"/>
    <lineage>
        <taxon>Bacteria</taxon>
        <taxon>Bacillati</taxon>
        <taxon>Actinomycetota</taxon>
        <taxon>Actinomycetes</taxon>
        <taxon>Mycobacteriales</taxon>
        <taxon>Nocardiaceae</taxon>
        <taxon>Williamsia</taxon>
    </lineage>
</organism>
<dbReference type="EC" id="2.3.1.20" evidence="4 11"/>
<dbReference type="EMBL" id="JAMTCG010000002">
    <property type="protein sequence ID" value="MCP2159574.1"/>
    <property type="molecule type" value="Genomic_DNA"/>
</dbReference>
<protein>
    <recommendedName>
        <fullName evidence="4 11">Diacylglycerol O-acyltransferase</fullName>
        <ecNumber evidence="4 11">2.3.1.20</ecNumber>
    </recommendedName>
</protein>
<feature type="domain" description="O-acyltransferase WSD1 C-terminal" evidence="13">
    <location>
        <begin position="313"/>
        <end position="462"/>
    </location>
</feature>
<accession>A0ABT1GX50</accession>
<evidence type="ECO:0000256" key="9">
    <source>
        <dbReference type="ARBA" id="ARBA00023315"/>
    </source>
</evidence>
<dbReference type="PANTHER" id="PTHR31650">
    <property type="entry name" value="O-ACYLTRANSFERASE (WSD1-LIKE) FAMILY PROTEIN"/>
    <property type="match status" value="1"/>
</dbReference>
<evidence type="ECO:0000256" key="10">
    <source>
        <dbReference type="ARBA" id="ARBA00048109"/>
    </source>
</evidence>
<feature type="domain" description="O-acyltransferase WSD1-like N-terminal" evidence="12">
    <location>
        <begin position="4"/>
        <end position="267"/>
    </location>
</feature>
<comment type="catalytic activity">
    <reaction evidence="10 11">
        <text>an acyl-CoA + a 1,2-diacyl-sn-glycerol = a triacyl-sn-glycerol + CoA</text>
        <dbReference type="Rhea" id="RHEA:10868"/>
        <dbReference type="ChEBI" id="CHEBI:17815"/>
        <dbReference type="ChEBI" id="CHEBI:57287"/>
        <dbReference type="ChEBI" id="CHEBI:58342"/>
        <dbReference type="ChEBI" id="CHEBI:64615"/>
        <dbReference type="EC" id="2.3.1.20"/>
    </reaction>
</comment>
<dbReference type="GO" id="GO:0016746">
    <property type="term" value="F:acyltransferase activity"/>
    <property type="evidence" value="ECO:0007669"/>
    <property type="project" value="UniProtKB-KW"/>
</dbReference>
<evidence type="ECO:0000256" key="11">
    <source>
        <dbReference type="RuleBase" id="RU361241"/>
    </source>
</evidence>
<keyword evidence="15" id="KW-1185">Reference proteome</keyword>
<name>A0ABT1GX50_9NOCA</name>
<dbReference type="Gene3D" id="3.30.559.10">
    <property type="entry name" value="Chloramphenicol acetyltransferase-like domain"/>
    <property type="match status" value="1"/>
</dbReference>